<accession>A0A0A6D8K8</accession>
<dbReference type="InterPro" id="IPR036249">
    <property type="entry name" value="Thioredoxin-like_sf"/>
</dbReference>
<dbReference type="SFLD" id="SFLDS00019">
    <property type="entry name" value="Glutathione_Transferase_(cytos"/>
    <property type="match status" value="1"/>
</dbReference>
<protein>
    <submittedName>
        <fullName evidence="2">Glutathione S-transferase</fullName>
    </submittedName>
</protein>
<proteinExistence type="predicted"/>
<dbReference type="GO" id="GO:0004364">
    <property type="term" value="F:glutathione transferase activity"/>
    <property type="evidence" value="ECO:0007669"/>
    <property type="project" value="TreeGrafter"/>
</dbReference>
<dbReference type="Gene3D" id="1.20.1050.10">
    <property type="match status" value="1"/>
</dbReference>
<evidence type="ECO:0000313" key="2">
    <source>
        <dbReference type="EMBL" id="KHA71072.1"/>
    </source>
</evidence>
<dbReference type="OrthoDB" id="9799538at2"/>
<name>A0A0A6D8K8_9PSED</name>
<dbReference type="EMBL" id="JSFK01000026">
    <property type="protein sequence ID" value="KHA71072.1"/>
    <property type="molecule type" value="Genomic_DNA"/>
</dbReference>
<comment type="caution">
    <text evidence="2">The sequence shown here is derived from an EMBL/GenBank/DDBJ whole genome shotgun (WGS) entry which is preliminary data.</text>
</comment>
<evidence type="ECO:0000313" key="3">
    <source>
        <dbReference type="Proteomes" id="UP000030564"/>
    </source>
</evidence>
<dbReference type="PANTHER" id="PTHR42673:SF4">
    <property type="entry name" value="MALEYLACETOACETATE ISOMERASE"/>
    <property type="match status" value="1"/>
</dbReference>
<dbReference type="Pfam" id="PF13409">
    <property type="entry name" value="GST_N_2"/>
    <property type="match status" value="1"/>
</dbReference>
<dbReference type="InterPro" id="IPR040079">
    <property type="entry name" value="Glutathione_S-Trfase"/>
</dbReference>
<dbReference type="GO" id="GO:0006749">
    <property type="term" value="P:glutathione metabolic process"/>
    <property type="evidence" value="ECO:0007669"/>
    <property type="project" value="TreeGrafter"/>
</dbReference>
<dbReference type="PATRIC" id="fig|587753.9.peg.3129"/>
<dbReference type="PANTHER" id="PTHR42673">
    <property type="entry name" value="MALEYLACETOACETATE ISOMERASE"/>
    <property type="match status" value="1"/>
</dbReference>
<dbReference type="SUPFAM" id="SSF47616">
    <property type="entry name" value="GST C-terminal domain-like"/>
    <property type="match status" value="1"/>
</dbReference>
<dbReference type="Gene3D" id="3.40.30.10">
    <property type="entry name" value="Glutaredoxin"/>
    <property type="match status" value="1"/>
</dbReference>
<dbReference type="AlphaFoldDB" id="A0A0A6D8K8"/>
<organism evidence="2 3">
    <name type="scientific">Pseudomonas chlororaphis</name>
    <dbReference type="NCBI Taxonomy" id="587753"/>
    <lineage>
        <taxon>Bacteria</taxon>
        <taxon>Pseudomonadati</taxon>
        <taxon>Pseudomonadota</taxon>
        <taxon>Gammaproteobacteria</taxon>
        <taxon>Pseudomonadales</taxon>
        <taxon>Pseudomonadaceae</taxon>
        <taxon>Pseudomonas</taxon>
    </lineage>
</organism>
<keyword evidence="2" id="KW-0808">Transferase</keyword>
<dbReference type="PROSITE" id="PS50404">
    <property type="entry name" value="GST_NTER"/>
    <property type="match status" value="1"/>
</dbReference>
<dbReference type="CDD" id="cd03194">
    <property type="entry name" value="GST_C_3"/>
    <property type="match status" value="1"/>
</dbReference>
<reference evidence="2 3" key="1">
    <citation type="submission" date="2014-10" db="EMBL/GenBank/DDBJ databases">
        <title>Draft genome sequence of Pseudomonas chlororaphis EA105.</title>
        <authorList>
            <person name="McCully L.M."/>
            <person name="Bitzer A.S."/>
            <person name="Spence C."/>
            <person name="Bais H."/>
            <person name="Silby M.W."/>
        </authorList>
    </citation>
    <scope>NUCLEOTIDE SEQUENCE [LARGE SCALE GENOMIC DNA]</scope>
    <source>
        <strain evidence="2 3">EA105</strain>
    </source>
</reference>
<sequence>MSLHLIIGDKLLSSWSLRAALALELTGAPYSEELIKLGKPDTRELLLKHSPTAKVPLLQTARGTIADSLAIAEYLAETFPSEQLWPTDIFARAQARSACAQMHSGFFAMRNHMPFNLNHDAPLNPVPPEVKVDIERMLALWAECRAAATESGPYLFGRLSLADAFFAPIAVRLRTYQVKLPAADEAYVETVYQWPAFKAWQQAGLEELNP</sequence>
<dbReference type="CDD" id="cd03043">
    <property type="entry name" value="GST_N_1"/>
    <property type="match status" value="1"/>
</dbReference>
<gene>
    <name evidence="2" type="ORF">NZ35_22350</name>
</gene>
<dbReference type="SFLD" id="SFLDG00358">
    <property type="entry name" value="Main_(cytGST)"/>
    <property type="match status" value="1"/>
</dbReference>
<dbReference type="InterPro" id="IPR036282">
    <property type="entry name" value="Glutathione-S-Trfase_C_sf"/>
</dbReference>
<dbReference type="SUPFAM" id="SSF52833">
    <property type="entry name" value="Thioredoxin-like"/>
    <property type="match status" value="1"/>
</dbReference>
<evidence type="ECO:0000259" key="1">
    <source>
        <dbReference type="PROSITE" id="PS50404"/>
    </source>
</evidence>
<dbReference type="GO" id="GO:0006559">
    <property type="term" value="P:L-phenylalanine catabolic process"/>
    <property type="evidence" value="ECO:0007669"/>
    <property type="project" value="TreeGrafter"/>
</dbReference>
<dbReference type="Pfam" id="PF13410">
    <property type="entry name" value="GST_C_2"/>
    <property type="match status" value="1"/>
</dbReference>
<dbReference type="Proteomes" id="UP000030564">
    <property type="component" value="Unassembled WGS sequence"/>
</dbReference>
<dbReference type="InterPro" id="IPR004045">
    <property type="entry name" value="Glutathione_S-Trfase_N"/>
</dbReference>
<feature type="domain" description="GST N-terminal" evidence="1">
    <location>
        <begin position="3"/>
        <end position="83"/>
    </location>
</feature>
<dbReference type="GO" id="GO:0016034">
    <property type="term" value="F:maleylacetoacetate isomerase activity"/>
    <property type="evidence" value="ECO:0007669"/>
    <property type="project" value="TreeGrafter"/>
</dbReference>